<dbReference type="InParanoid" id="W3X189"/>
<dbReference type="AlphaFoldDB" id="W3X189"/>
<keyword evidence="3" id="KW-1185">Reference proteome</keyword>
<dbReference type="KEGG" id="pfy:PFICI_08784"/>
<dbReference type="GeneID" id="19273797"/>
<evidence type="ECO:0000256" key="1">
    <source>
        <dbReference type="SAM" id="Phobius"/>
    </source>
</evidence>
<organism evidence="2 3">
    <name type="scientific">Pestalotiopsis fici (strain W106-1 / CGMCC3.15140)</name>
    <dbReference type="NCBI Taxonomy" id="1229662"/>
    <lineage>
        <taxon>Eukaryota</taxon>
        <taxon>Fungi</taxon>
        <taxon>Dikarya</taxon>
        <taxon>Ascomycota</taxon>
        <taxon>Pezizomycotina</taxon>
        <taxon>Sordariomycetes</taxon>
        <taxon>Xylariomycetidae</taxon>
        <taxon>Amphisphaeriales</taxon>
        <taxon>Sporocadaceae</taxon>
        <taxon>Pestalotiopsis</taxon>
    </lineage>
</organism>
<dbReference type="HOGENOM" id="CLU_012014_1_0_1"/>
<accession>W3X189</accession>
<dbReference type="eggNOG" id="ENOG502SHT7">
    <property type="taxonomic scope" value="Eukaryota"/>
</dbReference>
<dbReference type="OrthoDB" id="4721035at2759"/>
<dbReference type="Proteomes" id="UP000030651">
    <property type="component" value="Unassembled WGS sequence"/>
</dbReference>
<evidence type="ECO:0000313" key="2">
    <source>
        <dbReference type="EMBL" id="ETS78931.1"/>
    </source>
</evidence>
<protein>
    <submittedName>
        <fullName evidence="2">Uncharacterized protein</fullName>
    </submittedName>
</protein>
<keyword evidence="1" id="KW-0472">Membrane</keyword>
<dbReference type="EMBL" id="KI912114">
    <property type="protein sequence ID" value="ETS78931.1"/>
    <property type="molecule type" value="Genomic_DNA"/>
</dbReference>
<proteinExistence type="predicted"/>
<dbReference type="RefSeq" id="XP_007835556.1">
    <property type="nucleotide sequence ID" value="XM_007837365.1"/>
</dbReference>
<sequence length="663" mass="73286">MSLLAFCGSTAAFIVAFKRVEWGTWMTNDYLSYWNYGYKAIEIFFAGVYITFLGQVLTRRAFSKTSKAFNIAEMTMRNWVIQPGSVASHYEGIPHAGMSLLGGITMLATLSALFYTSACNSLITPQILWTSWKDNQTISTYARTAYANINYIKSTCPAIDSAVNDKEYSSSCIIMRVNGESYRTLLAYLGDWQNEKYPAGYQRPGARSIIMGNTTLSSTWVNDGHPIVTEVDGRVINNVTLAMPHAGLSILYSHAYSTSEDIRQPGDQTGFNEYDLGASIVAPSINVLCATAQESEVKPLLGQKDDKAKESPLDDVFHWGKKYNGRYRPTFEVLAPDYQFVTDPRDTIPRADSVYTMGKSGGSDDYTVCQLRSVLTTDCITRFQVSSFSGNMSAFCGANVRGLDQKSYKEVYSLEEDHFDISGWRDLAVQWNIALGLNNGVINASSANVRLLSGLILSKPELHENLPSLAETLAVFASPLLVDSSLGSTFFHDWRHGDVNDTWPVPGAPEDIITKYRYQSYRSGLADGKTTPGQVFSFAVLLTVVIMSLMCLCHHLSRMGMVTDFTEPQNLFTLAINSPPSQELQGACGRGPNYKDLGVSFRVGYADTANHYYFEDARDAPTRAVAKRLSRFTAMSGSGQSNLLADRAYAESYKRLSAKSPLL</sequence>
<feature type="transmembrane region" description="Helical" evidence="1">
    <location>
        <begin position="535"/>
        <end position="553"/>
    </location>
</feature>
<keyword evidence="1" id="KW-1133">Transmembrane helix</keyword>
<name>W3X189_PESFW</name>
<reference evidence="3" key="1">
    <citation type="journal article" date="2015" name="BMC Genomics">
        <title>Genomic and transcriptomic analysis of the endophytic fungus Pestalotiopsis fici reveals its lifestyle and high potential for synthesis of natural products.</title>
        <authorList>
            <person name="Wang X."/>
            <person name="Zhang X."/>
            <person name="Liu L."/>
            <person name="Xiang M."/>
            <person name="Wang W."/>
            <person name="Sun X."/>
            <person name="Che Y."/>
            <person name="Guo L."/>
            <person name="Liu G."/>
            <person name="Guo L."/>
            <person name="Wang C."/>
            <person name="Yin W.B."/>
            <person name="Stadler M."/>
            <person name="Zhang X."/>
            <person name="Liu X."/>
        </authorList>
    </citation>
    <scope>NUCLEOTIDE SEQUENCE [LARGE SCALE GENOMIC DNA]</scope>
    <source>
        <strain evidence="3">W106-1 / CGMCC3.15140</strain>
    </source>
</reference>
<gene>
    <name evidence="2" type="ORF">PFICI_08784</name>
</gene>
<keyword evidence="1" id="KW-0812">Transmembrane</keyword>
<evidence type="ECO:0000313" key="3">
    <source>
        <dbReference type="Proteomes" id="UP000030651"/>
    </source>
</evidence>